<evidence type="ECO:0000259" key="16">
    <source>
        <dbReference type="Pfam" id="PF22936"/>
    </source>
</evidence>
<keyword evidence="7" id="KW-0255">Endonuclease</keyword>
<dbReference type="GO" id="GO:0008233">
    <property type="term" value="F:peptidase activity"/>
    <property type="evidence" value="ECO:0007669"/>
    <property type="project" value="UniProtKB-KW"/>
</dbReference>
<evidence type="ECO:0000256" key="2">
    <source>
        <dbReference type="ARBA" id="ARBA00022612"/>
    </source>
</evidence>
<keyword evidence="13" id="KW-0548">Nucleotidyltransferase</keyword>
<dbReference type="InterPro" id="IPR039537">
    <property type="entry name" value="Retrotran_Ty1/copia-like"/>
</dbReference>
<dbReference type="GO" id="GO:0046872">
    <property type="term" value="F:metal ion binding"/>
    <property type="evidence" value="ECO:0007669"/>
    <property type="project" value="UniProtKB-KW"/>
</dbReference>
<keyword evidence="11" id="KW-0229">DNA integration</keyword>
<accession>A0AB40CDQ2</accession>
<dbReference type="GO" id="GO:0003676">
    <property type="term" value="F:nucleic acid binding"/>
    <property type="evidence" value="ECO:0007669"/>
    <property type="project" value="InterPro"/>
</dbReference>
<evidence type="ECO:0000313" key="18">
    <source>
        <dbReference type="RefSeq" id="XP_039136443.1"/>
    </source>
</evidence>
<evidence type="ECO:0000256" key="1">
    <source>
        <dbReference type="ARBA" id="ARBA00002180"/>
    </source>
</evidence>
<dbReference type="AlphaFoldDB" id="A0AB40CDQ2"/>
<dbReference type="GO" id="GO:0004519">
    <property type="term" value="F:endonuclease activity"/>
    <property type="evidence" value="ECO:0007669"/>
    <property type="project" value="UniProtKB-KW"/>
</dbReference>
<evidence type="ECO:0000256" key="6">
    <source>
        <dbReference type="ARBA" id="ARBA00022741"/>
    </source>
</evidence>
<dbReference type="GO" id="GO:0005524">
    <property type="term" value="F:ATP binding"/>
    <property type="evidence" value="ECO:0007669"/>
    <property type="project" value="UniProtKB-KW"/>
</dbReference>
<evidence type="ECO:0000256" key="13">
    <source>
        <dbReference type="ARBA" id="ARBA00022932"/>
    </source>
</evidence>
<keyword evidence="5" id="KW-0479">Metal-binding</keyword>
<dbReference type="InterPro" id="IPR036397">
    <property type="entry name" value="RNaseH_sf"/>
</dbReference>
<evidence type="ECO:0000256" key="8">
    <source>
        <dbReference type="ARBA" id="ARBA00022801"/>
    </source>
</evidence>
<dbReference type="Pfam" id="PF22936">
    <property type="entry name" value="Pol_BBD"/>
    <property type="match status" value="1"/>
</dbReference>
<evidence type="ECO:0000256" key="10">
    <source>
        <dbReference type="ARBA" id="ARBA00022842"/>
    </source>
</evidence>
<keyword evidence="6" id="KW-0547">Nucleotide-binding</keyword>
<comment type="function">
    <text evidence="1">The aspartyl protease (PR) mediates the proteolytic cleavages of the Gag and Gag-Pol polyproteins after assembly of the VLP.</text>
</comment>
<dbReference type="InterPro" id="IPR012337">
    <property type="entry name" value="RNaseH-like_sf"/>
</dbReference>
<dbReference type="GO" id="GO:0006310">
    <property type="term" value="P:DNA recombination"/>
    <property type="evidence" value="ECO:0007669"/>
    <property type="project" value="UniProtKB-KW"/>
</dbReference>
<name>A0AB40CDQ2_DIOCR</name>
<dbReference type="PANTHER" id="PTHR42648">
    <property type="entry name" value="TRANSPOSASE, PUTATIVE-RELATED"/>
    <property type="match status" value="1"/>
</dbReference>
<keyword evidence="14" id="KW-0917">Virion maturation</keyword>
<keyword evidence="8" id="KW-0378">Hydrolase</keyword>
<dbReference type="Gene3D" id="3.30.420.10">
    <property type="entry name" value="Ribonuclease H-like superfamily/Ribonuclease H"/>
    <property type="match status" value="1"/>
</dbReference>
<proteinExistence type="predicted"/>
<dbReference type="GeneID" id="120273801"/>
<reference evidence="18" key="1">
    <citation type="submission" date="2025-08" db="UniProtKB">
        <authorList>
            <consortium name="RefSeq"/>
        </authorList>
    </citation>
    <scope>IDENTIFICATION</scope>
</reference>
<evidence type="ECO:0000256" key="9">
    <source>
        <dbReference type="ARBA" id="ARBA00022840"/>
    </source>
</evidence>
<keyword evidence="4" id="KW-0540">Nuclease</keyword>
<dbReference type="RefSeq" id="XP_039136443.1">
    <property type="nucleotide sequence ID" value="XM_039280509.1"/>
</dbReference>
<evidence type="ECO:0000256" key="7">
    <source>
        <dbReference type="ARBA" id="ARBA00022759"/>
    </source>
</evidence>
<evidence type="ECO:0000256" key="15">
    <source>
        <dbReference type="ARBA" id="ARBA00023172"/>
    </source>
</evidence>
<evidence type="ECO:0000256" key="12">
    <source>
        <dbReference type="ARBA" id="ARBA00022918"/>
    </source>
</evidence>
<keyword evidence="15" id="KW-0233">DNA recombination</keyword>
<dbReference type="GO" id="GO:0015074">
    <property type="term" value="P:DNA integration"/>
    <property type="evidence" value="ECO:0007669"/>
    <property type="project" value="UniProtKB-KW"/>
</dbReference>
<gene>
    <name evidence="18" type="primary">LOC120273801</name>
</gene>
<organism evidence="17 18">
    <name type="scientific">Dioscorea cayennensis subsp. rotundata</name>
    <name type="common">White Guinea yam</name>
    <name type="synonym">Dioscorea rotundata</name>
    <dbReference type="NCBI Taxonomy" id="55577"/>
    <lineage>
        <taxon>Eukaryota</taxon>
        <taxon>Viridiplantae</taxon>
        <taxon>Streptophyta</taxon>
        <taxon>Embryophyta</taxon>
        <taxon>Tracheophyta</taxon>
        <taxon>Spermatophyta</taxon>
        <taxon>Magnoliopsida</taxon>
        <taxon>Liliopsida</taxon>
        <taxon>Dioscoreales</taxon>
        <taxon>Dioscoreaceae</taxon>
        <taxon>Dioscorea</taxon>
    </lineage>
</organism>
<dbReference type="Proteomes" id="UP001515500">
    <property type="component" value="Chromosome 12"/>
</dbReference>
<dbReference type="InterPro" id="IPR054722">
    <property type="entry name" value="PolX-like_BBD"/>
</dbReference>
<evidence type="ECO:0000256" key="11">
    <source>
        <dbReference type="ARBA" id="ARBA00022908"/>
    </source>
</evidence>
<keyword evidence="2" id="KW-1188">Viral release from host cell</keyword>
<sequence>MKAQCWFTNKGANVVSEEAKKPEEGSLFMMSARLKGEEQTAATVWLLDNGYSNHMIGDRDLFKQLDDRPKQKVRLGDGKALEVKGIGIVSLRASCGRKNDIKGVQFVPQLAHNLLRVGQLMSCGYSVLFEDEECIIRDKKTTKEIARDIGIAHVTQGVLEKSKHWHNQCWHINPSSLKLMAHQSLIEGLPNITHVDKYEPCALGKHHRLAYPKHEAKRAQAPLELVHGNLAGPMQTPTLGGIERQLTAPYLPQQNGVAERKNYIVTEMAWTMLM</sequence>
<feature type="domain" description="Retrovirus-related Pol polyprotein from transposon TNT 1-94-like beta-barrel" evidence="16">
    <location>
        <begin position="45"/>
        <end position="125"/>
    </location>
</feature>
<dbReference type="SUPFAM" id="SSF53098">
    <property type="entry name" value="Ribonuclease H-like"/>
    <property type="match status" value="1"/>
</dbReference>
<keyword evidence="10" id="KW-0460">Magnesium</keyword>
<dbReference type="GO" id="GO:0006508">
    <property type="term" value="P:proteolysis"/>
    <property type="evidence" value="ECO:0007669"/>
    <property type="project" value="UniProtKB-KW"/>
</dbReference>
<keyword evidence="13" id="KW-0808">Transferase</keyword>
<evidence type="ECO:0000256" key="5">
    <source>
        <dbReference type="ARBA" id="ARBA00022723"/>
    </source>
</evidence>
<dbReference type="GO" id="GO:0003964">
    <property type="term" value="F:RNA-directed DNA polymerase activity"/>
    <property type="evidence" value="ECO:0007669"/>
    <property type="project" value="UniProtKB-KW"/>
</dbReference>
<dbReference type="PANTHER" id="PTHR42648:SF11">
    <property type="entry name" value="TRANSPOSON TY4-P GAG-POL POLYPROTEIN"/>
    <property type="match status" value="1"/>
</dbReference>
<protein>
    <submittedName>
        <fullName evidence="18">Uncharacterized protein LOC120273801</fullName>
    </submittedName>
</protein>
<evidence type="ECO:0000313" key="17">
    <source>
        <dbReference type="Proteomes" id="UP001515500"/>
    </source>
</evidence>
<keyword evidence="9" id="KW-0067">ATP-binding</keyword>
<dbReference type="GO" id="GO:0003887">
    <property type="term" value="F:DNA-directed DNA polymerase activity"/>
    <property type="evidence" value="ECO:0007669"/>
    <property type="project" value="UniProtKB-KW"/>
</dbReference>
<keyword evidence="12" id="KW-0695">RNA-directed DNA polymerase</keyword>
<evidence type="ECO:0000256" key="14">
    <source>
        <dbReference type="ARBA" id="ARBA00023113"/>
    </source>
</evidence>
<keyword evidence="13" id="KW-0239">DNA-directed DNA polymerase</keyword>
<keyword evidence="3" id="KW-0645">Protease</keyword>
<evidence type="ECO:0000256" key="3">
    <source>
        <dbReference type="ARBA" id="ARBA00022670"/>
    </source>
</evidence>
<keyword evidence="17" id="KW-1185">Reference proteome</keyword>
<evidence type="ECO:0000256" key="4">
    <source>
        <dbReference type="ARBA" id="ARBA00022722"/>
    </source>
</evidence>